<dbReference type="Proteomes" id="UP000322234">
    <property type="component" value="Unassembled WGS sequence"/>
</dbReference>
<proteinExistence type="predicted"/>
<accession>A0A6B0S4R8</accession>
<feature type="region of interest" description="Disordered" evidence="1">
    <location>
        <begin position="60"/>
        <end position="99"/>
    </location>
</feature>
<organism evidence="2 3">
    <name type="scientific">Bos mutus</name>
    <name type="common">wild yak</name>
    <dbReference type="NCBI Taxonomy" id="72004"/>
    <lineage>
        <taxon>Eukaryota</taxon>
        <taxon>Metazoa</taxon>
        <taxon>Chordata</taxon>
        <taxon>Craniata</taxon>
        <taxon>Vertebrata</taxon>
        <taxon>Euteleostomi</taxon>
        <taxon>Mammalia</taxon>
        <taxon>Eutheria</taxon>
        <taxon>Laurasiatheria</taxon>
        <taxon>Artiodactyla</taxon>
        <taxon>Ruminantia</taxon>
        <taxon>Pecora</taxon>
        <taxon>Bovidae</taxon>
        <taxon>Bovinae</taxon>
        <taxon>Bos</taxon>
    </lineage>
</organism>
<feature type="compositionally biased region" description="Basic and acidic residues" evidence="1">
    <location>
        <begin position="90"/>
        <end position="99"/>
    </location>
</feature>
<comment type="caution">
    <text evidence="2">The sequence shown here is derived from an EMBL/GenBank/DDBJ whole genome shotgun (WGS) entry which is preliminary data.</text>
</comment>
<gene>
    <name evidence="2" type="ORF">E5288_WYG001155</name>
</gene>
<name>A0A6B0S4R8_9CETA</name>
<sequence>MTEPMACSLDPHSLCGPRGECLRLVCSVCIRVDTVPSWDGPCRGKISSLLPHQRTISLHTSLGNSSDRSSCSHADALEPLTNQGRKKMPRKAEGSRAGERLGAEDYSMSSGHPPTGQTVQNLGLPEVPTLPNMMPCPQSAGRKLRYTNTRDDRGHYDRDRQLLFKELGKSTASKSEMSFMIHLEIAMALGEGAVNLHVANLNESERSRKDSTNYLAAWSGIEVGFAPSVPMPPDPGQHRSQQQDDRDGHCHCSEQETSCLFHEMVCSHTGKHYGTHEFLKEHQFDLEVYFTICGYSLSTLVKKFNTRTDFTRLECEKL</sequence>
<evidence type="ECO:0000256" key="1">
    <source>
        <dbReference type="SAM" id="MobiDB-lite"/>
    </source>
</evidence>
<reference evidence="2" key="1">
    <citation type="submission" date="2019-10" db="EMBL/GenBank/DDBJ databases">
        <title>The sequence and de novo assembly of the wild yak genome.</title>
        <authorList>
            <person name="Liu Y."/>
        </authorList>
    </citation>
    <scope>NUCLEOTIDE SEQUENCE [LARGE SCALE GENOMIC DNA]</scope>
    <source>
        <strain evidence="2">WY2019</strain>
    </source>
</reference>
<feature type="compositionally biased region" description="Polar residues" evidence="1">
    <location>
        <begin position="60"/>
        <end position="72"/>
    </location>
</feature>
<dbReference type="AlphaFoldDB" id="A0A6B0S4R8"/>
<protein>
    <submittedName>
        <fullName evidence="2">Uncharacterized protein</fullName>
    </submittedName>
</protein>
<keyword evidence="3" id="KW-1185">Reference proteome</keyword>
<dbReference type="EMBL" id="VBQZ03000109">
    <property type="protein sequence ID" value="MXQ94393.1"/>
    <property type="molecule type" value="Genomic_DNA"/>
</dbReference>
<evidence type="ECO:0000313" key="2">
    <source>
        <dbReference type="EMBL" id="MXQ94393.1"/>
    </source>
</evidence>
<evidence type="ECO:0000313" key="3">
    <source>
        <dbReference type="Proteomes" id="UP000322234"/>
    </source>
</evidence>